<keyword evidence="4 10" id="KW-0808">Transferase</keyword>
<dbReference type="EMBL" id="CAADFF010000010">
    <property type="protein sequence ID" value="VFJ88436.1"/>
    <property type="molecule type" value="Genomic_DNA"/>
</dbReference>
<gene>
    <name evidence="10" type="primary">ispE</name>
    <name evidence="13" type="ORF">BECKLFY1418B_GA0070995_101023</name>
</gene>
<dbReference type="PANTHER" id="PTHR43527">
    <property type="entry name" value="4-DIPHOSPHOCYTIDYL-2-C-METHYL-D-ERYTHRITOL KINASE, CHLOROPLASTIC"/>
    <property type="match status" value="1"/>
</dbReference>
<dbReference type="SUPFAM" id="SSF55060">
    <property type="entry name" value="GHMP Kinase, C-terminal domain"/>
    <property type="match status" value="1"/>
</dbReference>
<evidence type="ECO:0000256" key="5">
    <source>
        <dbReference type="ARBA" id="ARBA00022741"/>
    </source>
</evidence>
<evidence type="ECO:0000256" key="8">
    <source>
        <dbReference type="ARBA" id="ARBA00023229"/>
    </source>
</evidence>
<evidence type="ECO:0000259" key="12">
    <source>
        <dbReference type="Pfam" id="PF08544"/>
    </source>
</evidence>
<evidence type="ECO:0000256" key="10">
    <source>
        <dbReference type="HAMAP-Rule" id="MF_00061"/>
    </source>
</evidence>
<comment type="pathway">
    <text evidence="10">Isoprenoid biosynthesis; isopentenyl diphosphate biosynthesis via DXP pathway; isopentenyl diphosphate from 1-deoxy-D-xylulose 5-phosphate: step 3/6.</text>
</comment>
<evidence type="ECO:0000259" key="11">
    <source>
        <dbReference type="Pfam" id="PF00288"/>
    </source>
</evidence>
<dbReference type="PANTHER" id="PTHR43527:SF2">
    <property type="entry name" value="4-DIPHOSPHOCYTIDYL-2-C-METHYL-D-ERYTHRITOL KINASE, CHLOROPLASTIC"/>
    <property type="match status" value="1"/>
</dbReference>
<keyword evidence="6 10" id="KW-0418">Kinase</keyword>
<protein>
    <recommendedName>
        <fullName evidence="3 10">4-diphosphocytidyl-2-C-methyl-D-erythritol kinase</fullName>
        <shortName evidence="10">CMK</shortName>
        <ecNumber evidence="2 10">2.7.1.148</ecNumber>
    </recommendedName>
    <alternativeName>
        <fullName evidence="9 10">4-(cytidine-5'-diphospho)-2-C-methyl-D-erythritol kinase</fullName>
    </alternativeName>
</protein>
<dbReference type="GO" id="GO:0005524">
    <property type="term" value="F:ATP binding"/>
    <property type="evidence" value="ECO:0007669"/>
    <property type="project" value="UniProtKB-UniRule"/>
</dbReference>
<comment type="catalytic activity">
    <reaction evidence="10">
        <text>4-CDP-2-C-methyl-D-erythritol + ATP = 4-CDP-2-C-methyl-D-erythritol 2-phosphate + ADP + H(+)</text>
        <dbReference type="Rhea" id="RHEA:18437"/>
        <dbReference type="ChEBI" id="CHEBI:15378"/>
        <dbReference type="ChEBI" id="CHEBI:30616"/>
        <dbReference type="ChEBI" id="CHEBI:57823"/>
        <dbReference type="ChEBI" id="CHEBI:57919"/>
        <dbReference type="ChEBI" id="CHEBI:456216"/>
        <dbReference type="EC" id="2.7.1.148"/>
    </reaction>
</comment>
<evidence type="ECO:0000256" key="9">
    <source>
        <dbReference type="ARBA" id="ARBA00032554"/>
    </source>
</evidence>
<dbReference type="SUPFAM" id="SSF54211">
    <property type="entry name" value="Ribosomal protein S5 domain 2-like"/>
    <property type="match status" value="1"/>
</dbReference>
<dbReference type="UniPathway" id="UPA00056">
    <property type="reaction ID" value="UER00094"/>
</dbReference>
<feature type="active site" evidence="10">
    <location>
        <position position="157"/>
    </location>
</feature>
<evidence type="ECO:0000313" key="13">
    <source>
        <dbReference type="EMBL" id="VFJ88436.1"/>
    </source>
</evidence>
<evidence type="ECO:0000256" key="6">
    <source>
        <dbReference type="ARBA" id="ARBA00022777"/>
    </source>
</evidence>
<evidence type="ECO:0000256" key="3">
    <source>
        <dbReference type="ARBA" id="ARBA00017473"/>
    </source>
</evidence>
<comment type="function">
    <text evidence="10">Catalyzes the phosphorylation of the position 2 hydroxy group of 4-diphosphocytidyl-2C-methyl-D-erythritol.</text>
</comment>
<dbReference type="InterPro" id="IPR020568">
    <property type="entry name" value="Ribosomal_Su5_D2-typ_SF"/>
</dbReference>
<dbReference type="InterPro" id="IPR036554">
    <property type="entry name" value="GHMP_kinase_C_sf"/>
</dbReference>
<dbReference type="EC" id="2.7.1.148" evidence="2 10"/>
<keyword evidence="8 10" id="KW-0414">Isoprene biosynthesis</keyword>
<keyword evidence="7 10" id="KW-0067">ATP-binding</keyword>
<proteinExistence type="inferred from homology"/>
<sequence>MNPYFDDSSQKVIASMRDTPNAADYRWPAPAKLNLFLHVIGRRPDGYHNLETVFQFVDFGDDLTLRVRRDGEIRRISDLPGVAPEGDLVVRAAKVLKSQAATPLGVDISVTKRIPLGGGLGGGSSDAATTLVGLNHVWGLGLGVQTLAEIGLGLGADVPVFVRGQASFASGVGEDLTPMAFEEPWYVVIYPGCSVATREIFDAPDLTRATPPIKMRALPGGDVDEDSPLSLSSLLAGTKNDCEAAVCRRYPKVSAALEWLARFDTRSTDPRMTGTGSCVFAPFRELSEAKRVLSRLRNIGETGGRRERAARTEGWLGFVARGRNRSPLFGGYPGDVI</sequence>
<dbReference type="Pfam" id="PF08544">
    <property type="entry name" value="GHMP_kinases_C"/>
    <property type="match status" value="1"/>
</dbReference>
<dbReference type="InterPro" id="IPR004424">
    <property type="entry name" value="IspE"/>
</dbReference>
<dbReference type="AlphaFoldDB" id="A0A450U8W5"/>
<dbReference type="InterPro" id="IPR014721">
    <property type="entry name" value="Ribsml_uS5_D2-typ_fold_subgr"/>
</dbReference>
<dbReference type="GO" id="GO:0016114">
    <property type="term" value="P:terpenoid biosynthetic process"/>
    <property type="evidence" value="ECO:0007669"/>
    <property type="project" value="UniProtKB-UniRule"/>
</dbReference>
<feature type="domain" description="GHMP kinase C-terminal" evidence="12">
    <location>
        <begin position="248"/>
        <end position="299"/>
    </location>
</feature>
<dbReference type="Pfam" id="PF00288">
    <property type="entry name" value="GHMP_kinases_N"/>
    <property type="match status" value="1"/>
</dbReference>
<dbReference type="Gene3D" id="3.30.70.890">
    <property type="entry name" value="GHMP kinase, C-terminal domain"/>
    <property type="match status" value="1"/>
</dbReference>
<keyword evidence="5 10" id="KW-0547">Nucleotide-binding</keyword>
<feature type="binding site" evidence="10">
    <location>
        <begin position="115"/>
        <end position="125"/>
    </location>
    <ligand>
        <name>ATP</name>
        <dbReference type="ChEBI" id="CHEBI:30616"/>
    </ligand>
</feature>
<feature type="domain" description="GHMP kinase N-terminal" evidence="11">
    <location>
        <begin position="88"/>
        <end position="164"/>
    </location>
</feature>
<comment type="similarity">
    <text evidence="1 10">Belongs to the GHMP kinase family. IspE subfamily.</text>
</comment>
<feature type="active site" evidence="10">
    <location>
        <position position="32"/>
    </location>
</feature>
<dbReference type="Gene3D" id="3.30.230.10">
    <property type="match status" value="1"/>
</dbReference>
<dbReference type="HAMAP" id="MF_00061">
    <property type="entry name" value="IspE"/>
    <property type="match status" value="1"/>
</dbReference>
<dbReference type="InterPro" id="IPR013750">
    <property type="entry name" value="GHMP_kinase_C_dom"/>
</dbReference>
<organism evidence="13">
    <name type="scientific">Candidatus Kentrum sp. LFY</name>
    <dbReference type="NCBI Taxonomy" id="2126342"/>
    <lineage>
        <taxon>Bacteria</taxon>
        <taxon>Pseudomonadati</taxon>
        <taxon>Pseudomonadota</taxon>
        <taxon>Gammaproteobacteria</taxon>
        <taxon>Candidatus Kentrum</taxon>
    </lineage>
</organism>
<evidence type="ECO:0000256" key="4">
    <source>
        <dbReference type="ARBA" id="ARBA00022679"/>
    </source>
</evidence>
<evidence type="ECO:0000256" key="2">
    <source>
        <dbReference type="ARBA" id="ARBA00012052"/>
    </source>
</evidence>
<dbReference type="NCBIfam" id="TIGR00154">
    <property type="entry name" value="ispE"/>
    <property type="match status" value="1"/>
</dbReference>
<accession>A0A450U8W5</accession>
<dbReference type="GO" id="GO:0019288">
    <property type="term" value="P:isopentenyl diphosphate biosynthetic process, methylerythritol 4-phosphate pathway"/>
    <property type="evidence" value="ECO:0007669"/>
    <property type="project" value="UniProtKB-UniRule"/>
</dbReference>
<reference evidence="13" key="1">
    <citation type="submission" date="2019-02" db="EMBL/GenBank/DDBJ databases">
        <authorList>
            <person name="Gruber-Vodicka R. H."/>
            <person name="Seah K. B. B."/>
        </authorList>
    </citation>
    <scope>NUCLEOTIDE SEQUENCE</scope>
    <source>
        <strain evidence="13">BECK_M7</strain>
    </source>
</reference>
<dbReference type="PIRSF" id="PIRSF010376">
    <property type="entry name" value="IspE"/>
    <property type="match status" value="1"/>
</dbReference>
<evidence type="ECO:0000256" key="1">
    <source>
        <dbReference type="ARBA" id="ARBA00009684"/>
    </source>
</evidence>
<dbReference type="GO" id="GO:0050515">
    <property type="term" value="F:4-(cytidine 5'-diphospho)-2-C-methyl-D-erythritol kinase activity"/>
    <property type="evidence" value="ECO:0007669"/>
    <property type="project" value="UniProtKB-UniRule"/>
</dbReference>
<name>A0A450U8W5_9GAMM</name>
<evidence type="ECO:0000256" key="7">
    <source>
        <dbReference type="ARBA" id="ARBA00022840"/>
    </source>
</evidence>
<dbReference type="InterPro" id="IPR006204">
    <property type="entry name" value="GHMP_kinase_N_dom"/>
</dbReference>